<sequence length="190" mass="22010">MNSANKHDDMRIFLQQQRAGLVGFLETKVQPEGHITIHPWLLECDWRLQLSAAPRGETGGIEVIDAETRSFANCIQQCNLQEFGYEGAFFTWTNKTIWSRIDRALHNELWYDACAFTHAHFKPQGLSDHTPIVINFPHLPKPKPTFLFCDMWTKDKSFKGLVQHHLNQPHANSPLKHLQQVLCKMRKPLQ</sequence>
<gene>
    <name evidence="1" type="ORF">Cgig2_013784</name>
</gene>
<evidence type="ECO:0000313" key="2">
    <source>
        <dbReference type="Proteomes" id="UP001153076"/>
    </source>
</evidence>
<dbReference type="Gene3D" id="3.60.10.10">
    <property type="entry name" value="Endonuclease/exonuclease/phosphatase"/>
    <property type="match status" value="1"/>
</dbReference>
<dbReference type="AlphaFoldDB" id="A0A9Q1K9B9"/>
<dbReference type="PANTHER" id="PTHR33710">
    <property type="entry name" value="BNAC02G09200D PROTEIN"/>
    <property type="match status" value="1"/>
</dbReference>
<name>A0A9Q1K9B9_9CARY</name>
<dbReference type="SUPFAM" id="SSF56219">
    <property type="entry name" value="DNase I-like"/>
    <property type="match status" value="1"/>
</dbReference>
<accession>A0A9Q1K9B9</accession>
<dbReference type="PANTHER" id="PTHR33710:SF64">
    <property type="entry name" value="ENDONUCLEASE_EXONUCLEASE_PHOSPHATASE DOMAIN-CONTAINING PROTEIN"/>
    <property type="match status" value="1"/>
</dbReference>
<dbReference type="OrthoDB" id="1741802at2759"/>
<reference evidence="1" key="1">
    <citation type="submission" date="2022-04" db="EMBL/GenBank/DDBJ databases">
        <title>Carnegiea gigantea Genome sequencing and assembly v2.</title>
        <authorList>
            <person name="Copetti D."/>
            <person name="Sanderson M.J."/>
            <person name="Burquez A."/>
            <person name="Wojciechowski M.F."/>
        </authorList>
    </citation>
    <scope>NUCLEOTIDE SEQUENCE</scope>
    <source>
        <strain evidence="1">SGP5-SGP5p</strain>
        <tissue evidence="1">Aerial part</tissue>
    </source>
</reference>
<comment type="caution">
    <text evidence="1">The sequence shown here is derived from an EMBL/GenBank/DDBJ whole genome shotgun (WGS) entry which is preliminary data.</text>
</comment>
<organism evidence="1 2">
    <name type="scientific">Carnegiea gigantea</name>
    <dbReference type="NCBI Taxonomy" id="171969"/>
    <lineage>
        <taxon>Eukaryota</taxon>
        <taxon>Viridiplantae</taxon>
        <taxon>Streptophyta</taxon>
        <taxon>Embryophyta</taxon>
        <taxon>Tracheophyta</taxon>
        <taxon>Spermatophyta</taxon>
        <taxon>Magnoliopsida</taxon>
        <taxon>eudicotyledons</taxon>
        <taxon>Gunneridae</taxon>
        <taxon>Pentapetalae</taxon>
        <taxon>Caryophyllales</taxon>
        <taxon>Cactineae</taxon>
        <taxon>Cactaceae</taxon>
        <taxon>Cactoideae</taxon>
        <taxon>Echinocereeae</taxon>
        <taxon>Carnegiea</taxon>
    </lineage>
</organism>
<dbReference type="InterPro" id="IPR036691">
    <property type="entry name" value="Endo/exonu/phosph_ase_sf"/>
</dbReference>
<protein>
    <submittedName>
        <fullName evidence="1">Uncharacterized protein</fullName>
    </submittedName>
</protein>
<dbReference type="Proteomes" id="UP001153076">
    <property type="component" value="Unassembled WGS sequence"/>
</dbReference>
<keyword evidence="2" id="KW-1185">Reference proteome</keyword>
<proteinExistence type="predicted"/>
<dbReference type="EMBL" id="JAKOGI010000243">
    <property type="protein sequence ID" value="KAJ8438738.1"/>
    <property type="molecule type" value="Genomic_DNA"/>
</dbReference>
<evidence type="ECO:0000313" key="1">
    <source>
        <dbReference type="EMBL" id="KAJ8438738.1"/>
    </source>
</evidence>